<dbReference type="Proteomes" id="UP000001876">
    <property type="component" value="Unassembled WGS sequence"/>
</dbReference>
<dbReference type="AlphaFoldDB" id="C1N1B9"/>
<proteinExistence type="predicted"/>
<gene>
    <name evidence="2" type="ORF">MICPUCDRAFT_63058</name>
</gene>
<accession>C1N1B9</accession>
<evidence type="ECO:0000313" key="3">
    <source>
        <dbReference type="Proteomes" id="UP000001876"/>
    </source>
</evidence>
<feature type="region of interest" description="Disordered" evidence="1">
    <location>
        <begin position="98"/>
        <end position="122"/>
    </location>
</feature>
<evidence type="ECO:0000256" key="1">
    <source>
        <dbReference type="SAM" id="MobiDB-lite"/>
    </source>
</evidence>
<dbReference type="KEGG" id="mpp:MICPUCDRAFT_63058"/>
<organism evidence="3">
    <name type="scientific">Micromonas pusilla (strain CCMP1545)</name>
    <name type="common">Picoplanktonic green alga</name>
    <dbReference type="NCBI Taxonomy" id="564608"/>
    <lineage>
        <taxon>Eukaryota</taxon>
        <taxon>Viridiplantae</taxon>
        <taxon>Chlorophyta</taxon>
        <taxon>Mamiellophyceae</taxon>
        <taxon>Mamiellales</taxon>
        <taxon>Mamiellaceae</taxon>
        <taxon>Micromonas</taxon>
    </lineage>
</organism>
<feature type="compositionally biased region" description="Low complexity" evidence="1">
    <location>
        <begin position="98"/>
        <end position="116"/>
    </location>
</feature>
<dbReference type="RefSeq" id="XP_003061540.1">
    <property type="nucleotide sequence ID" value="XM_003061494.1"/>
</dbReference>
<feature type="compositionally biased region" description="Basic and acidic residues" evidence="1">
    <location>
        <begin position="287"/>
        <end position="296"/>
    </location>
</feature>
<feature type="compositionally biased region" description="Basic residues" evidence="1">
    <location>
        <begin position="60"/>
        <end position="70"/>
    </location>
</feature>
<feature type="region of interest" description="Disordered" evidence="1">
    <location>
        <begin position="1"/>
        <end position="70"/>
    </location>
</feature>
<dbReference type="EMBL" id="GG663744">
    <property type="protein sequence ID" value="EEH54170.1"/>
    <property type="molecule type" value="Genomic_DNA"/>
</dbReference>
<name>C1N1B9_MICPC</name>
<evidence type="ECO:0000313" key="2">
    <source>
        <dbReference type="EMBL" id="EEH54170.1"/>
    </source>
</evidence>
<protein>
    <submittedName>
        <fullName evidence="2">Predicted protein</fullName>
    </submittedName>
</protein>
<feature type="region of interest" description="Disordered" evidence="1">
    <location>
        <begin position="262"/>
        <end position="296"/>
    </location>
</feature>
<keyword evidence="3" id="KW-1185">Reference proteome</keyword>
<feature type="compositionally biased region" description="Basic residues" evidence="1">
    <location>
        <begin position="1"/>
        <end position="14"/>
    </location>
</feature>
<sequence length="296" mass="32837">MGRAARSRPSRRSTTRTTARAATSERRRGRSSAGTLNETRARSLVESSFSEDEQIDPIARAHRTTRPRHARSARMFNALTKASTLRRLSSAAAAVASRASAASETPRGLAASASALARERNPNRGAIGRVEANAATRHRAWTASPFLSAQQTRAYGPYHTKYPEAARPPDAWNDPDLRELDADGKEILPRNDYHVLNIPKHGTRNKWRRRREKAAFIQWNATVNRENRTKRNIERQEKRVEKWRTLAANARAYKARVEEEAAAAAAAAEAAEAERREEASEGGGPDEGARAKEGTR</sequence>
<dbReference type="GeneID" id="9687225"/>
<reference evidence="2 3" key="1">
    <citation type="journal article" date="2009" name="Science">
        <title>Green evolution and dynamic adaptations revealed by genomes of the marine picoeukaryotes Micromonas.</title>
        <authorList>
            <person name="Worden A.Z."/>
            <person name="Lee J.H."/>
            <person name="Mock T."/>
            <person name="Rouze P."/>
            <person name="Simmons M.P."/>
            <person name="Aerts A.L."/>
            <person name="Allen A.E."/>
            <person name="Cuvelier M.L."/>
            <person name="Derelle E."/>
            <person name="Everett M.V."/>
            <person name="Foulon E."/>
            <person name="Grimwood J."/>
            <person name="Gundlach H."/>
            <person name="Henrissat B."/>
            <person name="Napoli C."/>
            <person name="McDonald S.M."/>
            <person name="Parker M.S."/>
            <person name="Rombauts S."/>
            <person name="Salamov A."/>
            <person name="Von Dassow P."/>
            <person name="Badger J.H."/>
            <person name="Coutinho P.M."/>
            <person name="Demir E."/>
            <person name="Dubchak I."/>
            <person name="Gentemann C."/>
            <person name="Eikrem W."/>
            <person name="Gready J.E."/>
            <person name="John U."/>
            <person name="Lanier W."/>
            <person name="Lindquist E.A."/>
            <person name="Lucas S."/>
            <person name="Mayer K.F."/>
            <person name="Moreau H."/>
            <person name="Not F."/>
            <person name="Otillar R."/>
            <person name="Panaud O."/>
            <person name="Pangilinan J."/>
            <person name="Paulsen I."/>
            <person name="Piegu B."/>
            <person name="Poliakov A."/>
            <person name="Robbens S."/>
            <person name="Schmutz J."/>
            <person name="Toulza E."/>
            <person name="Wyss T."/>
            <person name="Zelensky A."/>
            <person name="Zhou K."/>
            <person name="Armbrust E.V."/>
            <person name="Bhattacharya D."/>
            <person name="Goodenough U.W."/>
            <person name="Van de Peer Y."/>
            <person name="Grigoriev I.V."/>
        </authorList>
    </citation>
    <scope>NUCLEOTIDE SEQUENCE [LARGE SCALE GENOMIC DNA]</scope>
    <source>
        <strain evidence="2 3">CCMP1545</strain>
    </source>
</reference>